<sequence length="401" mass="45137">MLAANKIRDEAKSISLQQDVSKGWLVLRYGSASDQLKDRNGFIGAYHLPQEIEHLHALAIRKATETLITELAEPAEKFPFSLKRRCGFTKFVPRFLPKVEAMTADGASDEQLALNLMFGGEKFSGLKIVSRDLAHCMRRVASRTTFADPYLKQVMDLFVHSKKSPCQLIHYSTVFKVEMMPFPDFNQRLLIGSLRLEARFENMVQKDGTKAFGDHLVAPTLAALADAHDEHMVIVRMADTDQLDGVEMQQVLTSNHVPLQPWTHLANERDVWTLLKKEPIILHFEGPGHTRKIGGQDQLTQQLLRKVAARMHLWVTLVKEVVRAELPSFESFNSINTLLQLDEDPGDIQEAADRMAHVLNVPADSLMQLETLTTQLFDVKPLAAGIRAQTKKPALECWATA</sequence>
<feature type="non-terminal residue" evidence="1">
    <location>
        <position position="1"/>
    </location>
</feature>
<dbReference type="AlphaFoldDB" id="A0A812QTC7"/>
<gene>
    <name evidence="1" type="ORF">SNEC2469_LOCUS11028</name>
</gene>
<accession>A0A812QTC7</accession>
<dbReference type="OrthoDB" id="411589at2759"/>
<proteinExistence type="predicted"/>
<protein>
    <submittedName>
        <fullName evidence="1">Uncharacterized protein</fullName>
    </submittedName>
</protein>
<keyword evidence="2" id="KW-1185">Reference proteome</keyword>
<evidence type="ECO:0000313" key="1">
    <source>
        <dbReference type="EMBL" id="CAE7402744.1"/>
    </source>
</evidence>
<comment type="caution">
    <text evidence="1">The sequence shown here is derived from an EMBL/GenBank/DDBJ whole genome shotgun (WGS) entry which is preliminary data.</text>
</comment>
<evidence type="ECO:0000313" key="2">
    <source>
        <dbReference type="Proteomes" id="UP000601435"/>
    </source>
</evidence>
<dbReference type="Proteomes" id="UP000601435">
    <property type="component" value="Unassembled WGS sequence"/>
</dbReference>
<name>A0A812QTC7_9DINO</name>
<reference evidence="1" key="1">
    <citation type="submission" date="2021-02" db="EMBL/GenBank/DDBJ databases">
        <authorList>
            <person name="Dougan E. K."/>
            <person name="Rhodes N."/>
            <person name="Thang M."/>
            <person name="Chan C."/>
        </authorList>
    </citation>
    <scope>NUCLEOTIDE SEQUENCE</scope>
</reference>
<organism evidence="1 2">
    <name type="scientific">Symbiodinium necroappetens</name>
    <dbReference type="NCBI Taxonomy" id="1628268"/>
    <lineage>
        <taxon>Eukaryota</taxon>
        <taxon>Sar</taxon>
        <taxon>Alveolata</taxon>
        <taxon>Dinophyceae</taxon>
        <taxon>Suessiales</taxon>
        <taxon>Symbiodiniaceae</taxon>
        <taxon>Symbiodinium</taxon>
    </lineage>
</organism>
<dbReference type="EMBL" id="CAJNJA010017510">
    <property type="protein sequence ID" value="CAE7402744.1"/>
    <property type="molecule type" value="Genomic_DNA"/>
</dbReference>